<name>A0A919JCD2_9ACTN</name>
<dbReference type="InterPro" id="IPR036291">
    <property type="entry name" value="NAD(P)-bd_dom_sf"/>
</dbReference>
<keyword evidence="3" id="KW-1185">Reference proteome</keyword>
<gene>
    <name evidence="2" type="ORF">Ani05nite_07620</name>
</gene>
<dbReference type="EMBL" id="BOMQ01000008">
    <property type="protein sequence ID" value="GIE47228.1"/>
    <property type="molecule type" value="Genomic_DNA"/>
</dbReference>
<reference evidence="2" key="1">
    <citation type="submission" date="2021-01" db="EMBL/GenBank/DDBJ databases">
        <title>Whole genome shotgun sequence of Actinoplanes nipponensis NBRC 14063.</title>
        <authorList>
            <person name="Komaki H."/>
            <person name="Tamura T."/>
        </authorList>
    </citation>
    <scope>NUCLEOTIDE SEQUENCE</scope>
    <source>
        <strain evidence="2">NBRC 14063</strain>
    </source>
</reference>
<dbReference type="InterPro" id="IPR006115">
    <property type="entry name" value="6PGDH_NADP-bd"/>
</dbReference>
<protein>
    <recommendedName>
        <fullName evidence="1">6-phosphogluconate dehydrogenase NADP-binding domain-containing protein</fullName>
    </recommendedName>
</protein>
<dbReference type="Pfam" id="PF03446">
    <property type="entry name" value="NAD_binding_2"/>
    <property type="match status" value="1"/>
</dbReference>
<dbReference type="Proteomes" id="UP000647172">
    <property type="component" value="Unassembled WGS sequence"/>
</dbReference>
<accession>A0A919JCD2</accession>
<dbReference type="AlphaFoldDB" id="A0A919JCD2"/>
<evidence type="ECO:0000259" key="1">
    <source>
        <dbReference type="Pfam" id="PF03446"/>
    </source>
</evidence>
<evidence type="ECO:0000313" key="2">
    <source>
        <dbReference type="EMBL" id="GIE47228.1"/>
    </source>
</evidence>
<comment type="caution">
    <text evidence="2">The sequence shown here is derived from an EMBL/GenBank/DDBJ whole genome shotgun (WGS) entry which is preliminary data.</text>
</comment>
<dbReference type="GO" id="GO:0050661">
    <property type="term" value="F:NADP binding"/>
    <property type="evidence" value="ECO:0007669"/>
    <property type="project" value="InterPro"/>
</dbReference>
<evidence type="ECO:0000313" key="3">
    <source>
        <dbReference type="Proteomes" id="UP000647172"/>
    </source>
</evidence>
<proteinExistence type="predicted"/>
<organism evidence="2 3">
    <name type="scientific">Actinoplanes nipponensis</name>
    <dbReference type="NCBI Taxonomy" id="135950"/>
    <lineage>
        <taxon>Bacteria</taxon>
        <taxon>Bacillati</taxon>
        <taxon>Actinomycetota</taxon>
        <taxon>Actinomycetes</taxon>
        <taxon>Micromonosporales</taxon>
        <taxon>Micromonosporaceae</taxon>
        <taxon>Actinoplanes</taxon>
    </lineage>
</organism>
<sequence>MQLGMVGLGRMGANLVRRLMAAGRQCVVDDTDARAVAALAAVARRPVIGSPGEGQW</sequence>
<dbReference type="SUPFAM" id="SSF51735">
    <property type="entry name" value="NAD(P)-binding Rossmann-fold domains"/>
    <property type="match status" value="1"/>
</dbReference>
<dbReference type="RefSeq" id="WP_203764722.1">
    <property type="nucleotide sequence ID" value="NZ_BAAAYJ010000089.1"/>
</dbReference>
<dbReference type="Gene3D" id="3.40.50.720">
    <property type="entry name" value="NAD(P)-binding Rossmann-like Domain"/>
    <property type="match status" value="1"/>
</dbReference>
<feature type="domain" description="6-phosphogluconate dehydrogenase NADP-binding" evidence="1">
    <location>
        <begin position="2"/>
        <end position="41"/>
    </location>
</feature>